<dbReference type="KEGG" id="ddf:DEFDS_0314"/>
<dbReference type="PANTHER" id="PTHR36931">
    <property type="entry name" value="UPF0153 PROTEIN YEIW"/>
    <property type="match status" value="1"/>
</dbReference>
<protein>
    <recommendedName>
        <fullName evidence="3">YkgJ family cysteine cluster protein</fullName>
    </recommendedName>
</protein>
<evidence type="ECO:0000313" key="2">
    <source>
        <dbReference type="Proteomes" id="UP000001520"/>
    </source>
</evidence>
<dbReference type="eggNOG" id="COG0727">
    <property type="taxonomic scope" value="Bacteria"/>
</dbReference>
<reference evidence="1 2" key="1">
    <citation type="journal article" date="2010" name="DNA Res.">
        <title>Bacterial lifestyle in a deep-sea hydrothermal vent chimney revealed by the genome sequence of the thermophilic bacterium Deferribacter desulfuricans SSM1.</title>
        <authorList>
            <person name="Takaki Y."/>
            <person name="Shimamura S."/>
            <person name="Nakagawa S."/>
            <person name="Fukuhara Y."/>
            <person name="Horikawa H."/>
            <person name="Ankai A."/>
            <person name="Harada T."/>
            <person name="Hosoyama A."/>
            <person name="Oguchi A."/>
            <person name="Fukui S."/>
            <person name="Fujita N."/>
            <person name="Takami H."/>
            <person name="Takai K."/>
        </authorList>
    </citation>
    <scope>NUCLEOTIDE SEQUENCE [LARGE SCALE GENOMIC DNA]</scope>
    <source>
        <strain evidence="2">DSM 14783 / JCM 11476 / NBRC 101012 / SSM1</strain>
    </source>
</reference>
<gene>
    <name evidence="1" type="ordered locus">DEFDS_0314</name>
</gene>
<evidence type="ECO:0000313" key="1">
    <source>
        <dbReference type="EMBL" id="BAI79815.1"/>
    </source>
</evidence>
<dbReference type="EMBL" id="AP011529">
    <property type="protein sequence ID" value="BAI79815.1"/>
    <property type="molecule type" value="Genomic_DNA"/>
</dbReference>
<dbReference type="Proteomes" id="UP000001520">
    <property type="component" value="Chromosome"/>
</dbReference>
<dbReference type="PANTHER" id="PTHR36931:SF1">
    <property type="entry name" value="UPF0153 PROTEIN YEIW"/>
    <property type="match status" value="1"/>
</dbReference>
<name>D3PB42_DEFDS</name>
<evidence type="ECO:0008006" key="3">
    <source>
        <dbReference type="Google" id="ProtNLM"/>
    </source>
</evidence>
<dbReference type="RefSeq" id="WP_013007063.1">
    <property type="nucleotide sequence ID" value="NC_013939.1"/>
</dbReference>
<dbReference type="HOGENOM" id="CLU_168237_0_0_0"/>
<dbReference type="AlphaFoldDB" id="D3PB42"/>
<accession>D3PB42</accession>
<keyword evidence="2" id="KW-1185">Reference proteome</keyword>
<proteinExistence type="predicted"/>
<dbReference type="STRING" id="639282.DEFDS_0314"/>
<sequence length="83" mass="9741">MSQKKIKIECLQCGVCCYFFDISTLNKPQFERCKHLRDDGKCANYENRPKVCRDFQPDEICVLISTLSFEDKIKVLKKIYGVK</sequence>
<dbReference type="OrthoDB" id="71604at2"/>
<dbReference type="InterPro" id="IPR052572">
    <property type="entry name" value="UPF0153_domain"/>
</dbReference>
<organism evidence="1 2">
    <name type="scientific">Deferribacter desulfuricans (strain DSM 14783 / JCM 11476 / NBRC 101012 / SSM1)</name>
    <dbReference type="NCBI Taxonomy" id="639282"/>
    <lineage>
        <taxon>Bacteria</taxon>
        <taxon>Pseudomonadati</taxon>
        <taxon>Deferribacterota</taxon>
        <taxon>Deferribacteres</taxon>
        <taxon>Deferribacterales</taxon>
        <taxon>Deferribacteraceae</taxon>
        <taxon>Deferribacter</taxon>
    </lineage>
</organism>